<evidence type="ECO:0000256" key="4">
    <source>
        <dbReference type="ARBA" id="ARBA00022525"/>
    </source>
</evidence>
<reference evidence="16 17" key="1">
    <citation type="journal article" date="2018" name="Gigascience">
        <title>Genomes of trombidid mites reveal novel predicted allergens and laterally-transferred genes associated with secondary metabolism.</title>
        <authorList>
            <person name="Dong X."/>
            <person name="Chaisiri K."/>
            <person name="Xia D."/>
            <person name="Armstrong S.D."/>
            <person name="Fang Y."/>
            <person name="Donnelly M.J."/>
            <person name="Kadowaki T."/>
            <person name="McGarry J.W."/>
            <person name="Darby A.C."/>
            <person name="Makepeace B.L."/>
        </authorList>
    </citation>
    <scope>NUCLEOTIDE SEQUENCE [LARGE SCALE GENOMIC DNA]</scope>
    <source>
        <strain evidence="16">UoL-WK</strain>
    </source>
</reference>
<comment type="function">
    <text evidence="13">Involved in the digestion of the blood meal.</text>
</comment>
<evidence type="ECO:0000256" key="9">
    <source>
        <dbReference type="ARBA" id="ARBA00022801"/>
    </source>
</evidence>
<proteinExistence type="inferred from homology"/>
<keyword evidence="17" id="KW-1185">Reference proteome</keyword>
<evidence type="ECO:0000256" key="1">
    <source>
        <dbReference type="ARBA" id="ARBA00001947"/>
    </source>
</evidence>
<dbReference type="OrthoDB" id="3626597at2759"/>
<dbReference type="FunFam" id="3.40.630.10:FF:000040">
    <property type="entry name" value="zinc carboxypeptidase"/>
    <property type="match status" value="1"/>
</dbReference>
<comment type="similarity">
    <text evidence="3 14">Belongs to the peptidase M14 family.</text>
</comment>
<keyword evidence="4" id="KW-0964">Secreted</keyword>
<evidence type="ECO:0000313" key="16">
    <source>
        <dbReference type="EMBL" id="RWS09155.1"/>
    </source>
</evidence>
<dbReference type="GO" id="GO:0006508">
    <property type="term" value="P:proteolysis"/>
    <property type="evidence" value="ECO:0007669"/>
    <property type="project" value="UniProtKB-KW"/>
</dbReference>
<dbReference type="PANTHER" id="PTHR11705">
    <property type="entry name" value="PROTEASE FAMILY M14 CARBOXYPEPTIDASE A,B"/>
    <property type="match status" value="1"/>
</dbReference>
<keyword evidence="9" id="KW-0378">Hydrolase</keyword>
<evidence type="ECO:0000256" key="6">
    <source>
        <dbReference type="ARBA" id="ARBA00022670"/>
    </source>
</evidence>
<dbReference type="Gene3D" id="3.30.70.340">
    <property type="entry name" value="Metallocarboxypeptidase-like"/>
    <property type="match status" value="1"/>
</dbReference>
<evidence type="ECO:0000256" key="10">
    <source>
        <dbReference type="ARBA" id="ARBA00022833"/>
    </source>
</evidence>
<keyword evidence="12" id="KW-1015">Disulfide bond</keyword>
<keyword evidence="8" id="KW-0732">Signal</keyword>
<comment type="subcellular location">
    <subcellularLocation>
        <location evidence="2">Secreted</location>
    </subcellularLocation>
</comment>
<evidence type="ECO:0000256" key="3">
    <source>
        <dbReference type="ARBA" id="ARBA00005988"/>
    </source>
</evidence>
<dbReference type="SUPFAM" id="SSF53187">
    <property type="entry name" value="Zn-dependent exopeptidases"/>
    <property type="match status" value="1"/>
</dbReference>
<protein>
    <submittedName>
        <fullName evidence="16">Carboxypeptidase B-like protein</fullName>
    </submittedName>
</protein>
<dbReference type="PANTHER" id="PTHR11705:SF140">
    <property type="entry name" value="FI02848P-RELATED"/>
    <property type="match status" value="1"/>
</dbReference>
<keyword evidence="10" id="KW-0862">Zinc</keyword>
<keyword evidence="11" id="KW-0482">Metalloprotease</keyword>
<evidence type="ECO:0000256" key="14">
    <source>
        <dbReference type="PROSITE-ProRule" id="PRU01379"/>
    </source>
</evidence>
<keyword evidence="6" id="KW-0645">Protease</keyword>
<dbReference type="SMART" id="SM00631">
    <property type="entry name" value="Zn_pept"/>
    <property type="match status" value="1"/>
</dbReference>
<dbReference type="Gene3D" id="3.40.630.10">
    <property type="entry name" value="Zn peptidases"/>
    <property type="match status" value="1"/>
</dbReference>
<accession>A0A3S3PBI5</accession>
<evidence type="ECO:0000313" key="17">
    <source>
        <dbReference type="Proteomes" id="UP000285301"/>
    </source>
</evidence>
<evidence type="ECO:0000256" key="11">
    <source>
        <dbReference type="ARBA" id="ARBA00023049"/>
    </source>
</evidence>
<dbReference type="PRINTS" id="PR00765">
    <property type="entry name" value="CRBOXYPTASEA"/>
</dbReference>
<evidence type="ECO:0000259" key="15">
    <source>
        <dbReference type="PROSITE" id="PS52035"/>
    </source>
</evidence>
<feature type="non-terminal residue" evidence="16">
    <location>
        <position position="1"/>
    </location>
</feature>
<dbReference type="PROSITE" id="PS52035">
    <property type="entry name" value="PEPTIDASE_M14"/>
    <property type="match status" value="1"/>
</dbReference>
<comment type="caution">
    <text evidence="16">The sequence shown here is derived from an EMBL/GenBank/DDBJ whole genome shotgun (WGS) entry which is preliminary data.</text>
</comment>
<keyword evidence="7" id="KW-0479">Metal-binding</keyword>
<dbReference type="GO" id="GO:0008270">
    <property type="term" value="F:zinc ion binding"/>
    <property type="evidence" value="ECO:0007669"/>
    <property type="project" value="InterPro"/>
</dbReference>
<dbReference type="GO" id="GO:0005615">
    <property type="term" value="C:extracellular space"/>
    <property type="evidence" value="ECO:0007669"/>
    <property type="project" value="TreeGrafter"/>
</dbReference>
<feature type="active site" description="Proton donor/acceptor" evidence="14">
    <location>
        <position position="368"/>
    </location>
</feature>
<dbReference type="EMBL" id="NCKU01002630">
    <property type="protein sequence ID" value="RWS09155.1"/>
    <property type="molecule type" value="Genomic_DNA"/>
</dbReference>
<dbReference type="Proteomes" id="UP000285301">
    <property type="component" value="Unassembled WGS sequence"/>
</dbReference>
<evidence type="ECO:0000256" key="13">
    <source>
        <dbReference type="ARBA" id="ARBA00057299"/>
    </source>
</evidence>
<gene>
    <name evidence="16" type="ORF">B4U79_11114</name>
</gene>
<dbReference type="GO" id="GO:0004181">
    <property type="term" value="F:metallocarboxypeptidase activity"/>
    <property type="evidence" value="ECO:0007669"/>
    <property type="project" value="InterPro"/>
</dbReference>
<dbReference type="SUPFAM" id="SSF54897">
    <property type="entry name" value="Protease propeptides/inhibitors"/>
    <property type="match status" value="1"/>
</dbReference>
<evidence type="ECO:0000256" key="12">
    <source>
        <dbReference type="ARBA" id="ARBA00023157"/>
    </source>
</evidence>
<sequence>LALSSDRVRYDDFKVVIVSLKNKDEEKLFKQNFPESKGVNYFKEPSCKAPGTVLVSAAMLRRLNQSGLQFEVVNENFQWTLDEEHFDLKAKPYSLEPDIFNTFLRHDEMNRYLESLSKKYSSLASTEVIGYSNEGREMKIIIIGNGHRTKSKKIIWLDAGIHAREWAAPSAAIIISHKLLAGYGKDEKTTTIVDKYDFYILPCANPDGYEFTFEVNRLWRKTRRNCKTEDANECCGVDPNRNWGFHWNETGTSGDPCSDTYSGPFAFSENETRVMANYIYRIKNRLAAYHSYHAFSQLIMPPYGYTYQLPPNIFELMVKANKMANAIKYTSGNTFRTGPPPYVIYPAAGGSHDWVYGVCKVKYSYAYELRPQSGDARGFILPIDQIKYNGEEMWASFKTFCLII</sequence>
<dbReference type="Pfam" id="PF00246">
    <property type="entry name" value="Peptidase_M14"/>
    <property type="match status" value="1"/>
</dbReference>
<comment type="cofactor">
    <cofactor evidence="1">
        <name>Zn(2+)</name>
        <dbReference type="ChEBI" id="CHEBI:29105"/>
    </cofactor>
</comment>
<evidence type="ECO:0000256" key="5">
    <source>
        <dbReference type="ARBA" id="ARBA00022645"/>
    </source>
</evidence>
<dbReference type="AlphaFoldDB" id="A0A3S3PBI5"/>
<feature type="domain" description="Peptidase M14" evidence="15">
    <location>
        <begin position="102"/>
        <end position="404"/>
    </location>
</feature>
<keyword evidence="5 16" id="KW-0121">Carboxypeptidase</keyword>
<dbReference type="InterPro" id="IPR000834">
    <property type="entry name" value="Peptidase_M14"/>
</dbReference>
<evidence type="ECO:0000256" key="2">
    <source>
        <dbReference type="ARBA" id="ARBA00004613"/>
    </source>
</evidence>
<name>A0A3S3PBI5_9ACAR</name>
<dbReference type="InterPro" id="IPR036990">
    <property type="entry name" value="M14A-like_propep"/>
</dbReference>
<organism evidence="16 17">
    <name type="scientific">Dinothrombium tinctorium</name>
    <dbReference type="NCBI Taxonomy" id="1965070"/>
    <lineage>
        <taxon>Eukaryota</taxon>
        <taxon>Metazoa</taxon>
        <taxon>Ecdysozoa</taxon>
        <taxon>Arthropoda</taxon>
        <taxon>Chelicerata</taxon>
        <taxon>Arachnida</taxon>
        <taxon>Acari</taxon>
        <taxon>Acariformes</taxon>
        <taxon>Trombidiformes</taxon>
        <taxon>Prostigmata</taxon>
        <taxon>Anystina</taxon>
        <taxon>Parasitengona</taxon>
        <taxon>Trombidioidea</taxon>
        <taxon>Trombidiidae</taxon>
        <taxon>Dinothrombium</taxon>
    </lineage>
</organism>
<evidence type="ECO:0000256" key="7">
    <source>
        <dbReference type="ARBA" id="ARBA00022723"/>
    </source>
</evidence>
<dbReference type="CDD" id="cd03860">
    <property type="entry name" value="M14_CP_A-B_like"/>
    <property type="match status" value="1"/>
</dbReference>
<evidence type="ECO:0000256" key="8">
    <source>
        <dbReference type="ARBA" id="ARBA00022729"/>
    </source>
</evidence>